<feature type="domain" description="S-adenosyl-l-methionine hydroxide adenosyltransferase C-terminal" evidence="4">
    <location>
        <begin position="171"/>
        <end position="244"/>
    </location>
</feature>
<dbReference type="PANTHER" id="PTHR35092:SF1">
    <property type="entry name" value="CHLORINASE MJ1651"/>
    <property type="match status" value="1"/>
</dbReference>
<dbReference type="Gene3D" id="3.40.50.10790">
    <property type="entry name" value="S-adenosyl-l-methionine hydroxide adenosyltransferase, N-terminal"/>
    <property type="match status" value="1"/>
</dbReference>
<dbReference type="SUPFAM" id="SSF101852">
    <property type="entry name" value="Bacterial fluorinating enzyme, C-terminal domain"/>
    <property type="match status" value="1"/>
</dbReference>
<dbReference type="Pfam" id="PF20257">
    <property type="entry name" value="SAM_HAT_C"/>
    <property type="match status" value="1"/>
</dbReference>
<name>A0A7C3RCD3_ARCFL</name>
<dbReference type="Gene3D" id="2.40.30.90">
    <property type="entry name" value="Bacterial fluorinating enzyme like"/>
    <property type="match status" value="1"/>
</dbReference>
<accession>A0A7C3RCD3</accession>
<proteinExistence type="inferred from homology"/>
<keyword evidence="1" id="KW-0949">S-adenosyl-L-methionine</keyword>
<dbReference type="PANTHER" id="PTHR35092">
    <property type="entry name" value="CHLORINASE MJ1651"/>
    <property type="match status" value="1"/>
</dbReference>
<gene>
    <name evidence="5" type="ORF">ENW66_07125</name>
</gene>
<comment type="similarity">
    <text evidence="2">Belongs to the SAM hydrolase / SAM-dependent halogenase family.</text>
</comment>
<evidence type="ECO:0000259" key="4">
    <source>
        <dbReference type="Pfam" id="PF20257"/>
    </source>
</evidence>
<evidence type="ECO:0000256" key="2">
    <source>
        <dbReference type="ARBA" id="ARBA00024035"/>
    </source>
</evidence>
<evidence type="ECO:0000256" key="1">
    <source>
        <dbReference type="ARBA" id="ARBA00022691"/>
    </source>
</evidence>
<dbReference type="AlphaFoldDB" id="A0A7C3RCD3"/>
<reference evidence="5" key="1">
    <citation type="journal article" date="2020" name="mSystems">
        <title>Genome- and Community-Level Interaction Insights into Carbon Utilization and Element Cycling Functions of Hydrothermarchaeota in Hydrothermal Sediment.</title>
        <authorList>
            <person name="Zhou Z."/>
            <person name="Liu Y."/>
            <person name="Xu W."/>
            <person name="Pan J."/>
            <person name="Luo Z.H."/>
            <person name="Li M."/>
        </authorList>
    </citation>
    <scope>NUCLEOTIDE SEQUENCE [LARGE SCALE GENOMIC DNA]</scope>
    <source>
        <strain evidence="5">SpSt-87</strain>
    </source>
</reference>
<dbReference type="InterPro" id="IPR046470">
    <property type="entry name" value="SAM_HAT_C"/>
</dbReference>
<sequence length="250" mass="28122">MKVVTLLTDFGDFYPGVMKGVILSLYPEARIVDITHSIEPQNVFQGAFLLYHSYRYFRNAVHVAVVDPGVGTERRAVLIEGKNHTFIGPDNGLLYPSAVEDGIKAVYSIKAEISQLVGDLSATFHGRDIFAPAAAMILNEDYTYFEEFDVLNLKQLELFDYTISDTKVRCRVVYIDRFGNVVTNLREVKGKRFYCRGVEFPLVKTYSDVEKGEPLSLIGSFGTLELSVREGSAADMLGVRKENWIELEVL</sequence>
<evidence type="ECO:0000313" key="5">
    <source>
        <dbReference type="EMBL" id="HFW32703.1"/>
    </source>
</evidence>
<comment type="caution">
    <text evidence="5">The sequence shown here is derived from an EMBL/GenBank/DDBJ whole genome shotgun (WGS) entry which is preliminary data.</text>
</comment>
<dbReference type="InterPro" id="IPR023228">
    <property type="entry name" value="SAM_OH_AdoTrfase_N_sf"/>
</dbReference>
<dbReference type="InterPro" id="IPR023227">
    <property type="entry name" value="SAM_OH_AdoTrfase_C_sf"/>
</dbReference>
<dbReference type="SUPFAM" id="SSF102522">
    <property type="entry name" value="Bacterial fluorinating enzyme, N-terminal domain"/>
    <property type="match status" value="1"/>
</dbReference>
<dbReference type="InterPro" id="IPR002747">
    <property type="entry name" value="SAM_OH_AdoTrfase"/>
</dbReference>
<dbReference type="InterPro" id="IPR046469">
    <property type="entry name" value="SAM_HAT_N"/>
</dbReference>
<feature type="domain" description="S-adenosyl-l-methionine hydroxide adenosyltransferase N-terminal" evidence="3">
    <location>
        <begin position="4"/>
        <end position="140"/>
    </location>
</feature>
<evidence type="ECO:0008006" key="6">
    <source>
        <dbReference type="Google" id="ProtNLM"/>
    </source>
</evidence>
<dbReference type="PIRSF" id="PIRSF006779">
    <property type="entry name" value="UCP006779"/>
    <property type="match status" value="1"/>
</dbReference>
<protein>
    <recommendedName>
        <fullName evidence="6">SAM-dependent chlorinase/fluorinase</fullName>
    </recommendedName>
</protein>
<dbReference type="EMBL" id="DTLB01000042">
    <property type="protein sequence ID" value="HFW32703.1"/>
    <property type="molecule type" value="Genomic_DNA"/>
</dbReference>
<organism evidence="5">
    <name type="scientific">Archaeoglobus fulgidus</name>
    <dbReference type="NCBI Taxonomy" id="2234"/>
    <lineage>
        <taxon>Archaea</taxon>
        <taxon>Methanobacteriati</taxon>
        <taxon>Methanobacteriota</taxon>
        <taxon>Archaeoglobi</taxon>
        <taxon>Archaeoglobales</taxon>
        <taxon>Archaeoglobaceae</taxon>
        <taxon>Archaeoglobus</taxon>
    </lineage>
</organism>
<dbReference type="Pfam" id="PF01887">
    <property type="entry name" value="SAM_HAT_N"/>
    <property type="match status" value="1"/>
</dbReference>
<evidence type="ECO:0000259" key="3">
    <source>
        <dbReference type="Pfam" id="PF01887"/>
    </source>
</evidence>